<reference evidence="6" key="2">
    <citation type="submission" date="2020-11" db="EMBL/GenBank/DDBJ databases">
        <authorList>
            <person name="McCartney M.A."/>
            <person name="Auch B."/>
            <person name="Kono T."/>
            <person name="Mallez S."/>
            <person name="Becker A."/>
            <person name="Gohl D.M."/>
            <person name="Silverstein K.A.T."/>
            <person name="Koren S."/>
            <person name="Bechman K.B."/>
            <person name="Herman A."/>
            <person name="Abrahante J.E."/>
            <person name="Garbe J."/>
        </authorList>
    </citation>
    <scope>NUCLEOTIDE SEQUENCE</scope>
    <source>
        <strain evidence="6">Duluth1</strain>
        <tissue evidence="6">Whole animal</tissue>
    </source>
</reference>
<keyword evidence="2" id="KW-0175">Coiled coil</keyword>
<dbReference type="Pfam" id="PF00629">
    <property type="entry name" value="MAM"/>
    <property type="match status" value="1"/>
</dbReference>
<dbReference type="InterPro" id="IPR016186">
    <property type="entry name" value="C-type_lectin-like/link_sf"/>
</dbReference>
<dbReference type="InterPro" id="IPR001304">
    <property type="entry name" value="C-type_lectin-like"/>
</dbReference>
<dbReference type="Pfam" id="PF00059">
    <property type="entry name" value="Lectin_C"/>
    <property type="match status" value="1"/>
</dbReference>
<feature type="domain" description="MAM" evidence="5">
    <location>
        <begin position="197"/>
        <end position="387"/>
    </location>
</feature>
<dbReference type="SUPFAM" id="SSF56436">
    <property type="entry name" value="C-type lectin-like"/>
    <property type="match status" value="1"/>
</dbReference>
<evidence type="ECO:0000256" key="1">
    <source>
        <dbReference type="ARBA" id="ARBA00023157"/>
    </source>
</evidence>
<evidence type="ECO:0000313" key="6">
    <source>
        <dbReference type="EMBL" id="KAH3816564.1"/>
    </source>
</evidence>
<accession>A0A9D4GG36</accession>
<dbReference type="OrthoDB" id="441660at2759"/>
<organism evidence="6 7">
    <name type="scientific">Dreissena polymorpha</name>
    <name type="common">Zebra mussel</name>
    <name type="synonym">Mytilus polymorpha</name>
    <dbReference type="NCBI Taxonomy" id="45954"/>
    <lineage>
        <taxon>Eukaryota</taxon>
        <taxon>Metazoa</taxon>
        <taxon>Spiralia</taxon>
        <taxon>Lophotrochozoa</taxon>
        <taxon>Mollusca</taxon>
        <taxon>Bivalvia</taxon>
        <taxon>Autobranchia</taxon>
        <taxon>Heteroconchia</taxon>
        <taxon>Euheterodonta</taxon>
        <taxon>Imparidentia</taxon>
        <taxon>Neoheterodontei</taxon>
        <taxon>Myida</taxon>
        <taxon>Dreissenoidea</taxon>
        <taxon>Dreissenidae</taxon>
        <taxon>Dreissena</taxon>
    </lineage>
</organism>
<reference evidence="6" key="1">
    <citation type="journal article" date="2019" name="bioRxiv">
        <title>The Genome of the Zebra Mussel, Dreissena polymorpha: A Resource for Invasive Species Research.</title>
        <authorList>
            <person name="McCartney M.A."/>
            <person name="Auch B."/>
            <person name="Kono T."/>
            <person name="Mallez S."/>
            <person name="Zhang Y."/>
            <person name="Obille A."/>
            <person name="Becker A."/>
            <person name="Abrahante J.E."/>
            <person name="Garbe J."/>
            <person name="Badalamenti J.P."/>
            <person name="Herman A."/>
            <person name="Mangelson H."/>
            <person name="Liachko I."/>
            <person name="Sullivan S."/>
            <person name="Sone E.D."/>
            <person name="Koren S."/>
            <person name="Silverstein K.A.T."/>
            <person name="Beckman K.B."/>
            <person name="Gohl D.M."/>
        </authorList>
    </citation>
    <scope>NUCLEOTIDE SEQUENCE</scope>
    <source>
        <strain evidence="6">Duluth1</strain>
        <tissue evidence="6">Whole animal</tissue>
    </source>
</reference>
<dbReference type="AlphaFoldDB" id="A0A9D4GG36"/>
<dbReference type="InterPro" id="IPR018378">
    <property type="entry name" value="C-type_lectin_CS"/>
</dbReference>
<gene>
    <name evidence="6" type="ORF">DPMN_118082</name>
</gene>
<sequence length="534" mass="59285">MGTFQFCLGILFCSSLTTSQAFDPGCSFYNGQCVYNVKLGHAGQCDTVATRAVVNHTDGNTGSSSGFQSCSCKDIDALNQNINSLNNNMGTLQSNFDKLARALNVTQEQLGMKESLLTIMMLEKQNLSASLTYHQMLLNTSQVDLANMVSTMSVEMDRLRRELLNTNDKLTTCQTQLNLLDSQQTKLPTLYGGFSTFFCGFEDSNNCNFTLDSCTQADVECWHQGTGRQDLNSGPVEDHTFGAPSGHYMYIDPTLKPTYQSSSSSSHQISPRKARMTSRMFLPSNDYCIRFWYTMHGQNSGVLKVYAQIGGGDGYPIFSRSGDKDSDWHMAEISLDSEYTSVPFKLVVEASTSSYFIYTGSSYHTNRDTAGYTAVDDIYVYNTSCSALPKCPAGARKLITGNDTSCYTFHITALSWYEAVKVCKSEAPNGHLVSVNSRKEQEFLVDTIQTDSAYSVAGQHGWYTSGNDERAEGNFVWTDTGRPYSLNYTNWHVGQPNNVGNVQNCLLLQYGQNGYDWGDIACTEKHPFICEIRM</sequence>
<keyword evidence="3" id="KW-0732">Signal</keyword>
<dbReference type="EMBL" id="JAIWYP010000005">
    <property type="protein sequence ID" value="KAH3816564.1"/>
    <property type="molecule type" value="Genomic_DNA"/>
</dbReference>
<dbReference type="InterPro" id="IPR000998">
    <property type="entry name" value="MAM_dom"/>
</dbReference>
<evidence type="ECO:0000256" key="3">
    <source>
        <dbReference type="SAM" id="SignalP"/>
    </source>
</evidence>
<dbReference type="PROSITE" id="PS00615">
    <property type="entry name" value="C_TYPE_LECTIN_1"/>
    <property type="match status" value="1"/>
</dbReference>
<keyword evidence="1" id="KW-1015">Disulfide bond</keyword>
<dbReference type="CDD" id="cd06263">
    <property type="entry name" value="MAM"/>
    <property type="match status" value="1"/>
</dbReference>
<dbReference type="InterPro" id="IPR013320">
    <property type="entry name" value="ConA-like_dom_sf"/>
</dbReference>
<dbReference type="GO" id="GO:0016020">
    <property type="term" value="C:membrane"/>
    <property type="evidence" value="ECO:0007669"/>
    <property type="project" value="InterPro"/>
</dbReference>
<dbReference type="CDD" id="cd00037">
    <property type="entry name" value="CLECT"/>
    <property type="match status" value="1"/>
</dbReference>
<dbReference type="InterPro" id="IPR016187">
    <property type="entry name" value="CTDL_fold"/>
</dbReference>
<dbReference type="PROSITE" id="PS50041">
    <property type="entry name" value="C_TYPE_LECTIN_2"/>
    <property type="match status" value="1"/>
</dbReference>
<dbReference type="SMART" id="SM00137">
    <property type="entry name" value="MAM"/>
    <property type="match status" value="1"/>
</dbReference>
<dbReference type="PANTHER" id="PTHR22803">
    <property type="entry name" value="MANNOSE, PHOSPHOLIPASE, LECTIN RECEPTOR RELATED"/>
    <property type="match status" value="1"/>
</dbReference>
<feature type="chain" id="PRO_5039415511" evidence="3">
    <location>
        <begin position="22"/>
        <end position="534"/>
    </location>
</feature>
<comment type="caution">
    <text evidence="6">The sequence shown here is derived from an EMBL/GenBank/DDBJ whole genome shotgun (WGS) entry which is preliminary data.</text>
</comment>
<feature type="domain" description="C-type lectin" evidence="4">
    <location>
        <begin position="402"/>
        <end position="531"/>
    </location>
</feature>
<dbReference type="PROSITE" id="PS50060">
    <property type="entry name" value="MAM_2"/>
    <property type="match status" value="1"/>
</dbReference>
<dbReference type="Gene3D" id="3.10.100.10">
    <property type="entry name" value="Mannose-Binding Protein A, subunit A"/>
    <property type="match status" value="1"/>
</dbReference>
<protein>
    <submittedName>
        <fullName evidence="6">Uncharacterized protein</fullName>
    </submittedName>
</protein>
<evidence type="ECO:0000256" key="2">
    <source>
        <dbReference type="SAM" id="Coils"/>
    </source>
</evidence>
<evidence type="ECO:0000313" key="7">
    <source>
        <dbReference type="Proteomes" id="UP000828390"/>
    </source>
</evidence>
<name>A0A9D4GG36_DREPO</name>
<feature type="signal peptide" evidence="3">
    <location>
        <begin position="1"/>
        <end position="21"/>
    </location>
</feature>
<dbReference type="InterPro" id="IPR050111">
    <property type="entry name" value="C-type_lectin/snaclec_domain"/>
</dbReference>
<keyword evidence="7" id="KW-1185">Reference proteome</keyword>
<dbReference type="Gene3D" id="2.60.120.200">
    <property type="match status" value="1"/>
</dbReference>
<proteinExistence type="predicted"/>
<dbReference type="SMART" id="SM00034">
    <property type="entry name" value="CLECT"/>
    <property type="match status" value="1"/>
</dbReference>
<evidence type="ECO:0000259" key="5">
    <source>
        <dbReference type="PROSITE" id="PS50060"/>
    </source>
</evidence>
<dbReference type="SUPFAM" id="SSF49899">
    <property type="entry name" value="Concanavalin A-like lectins/glucanases"/>
    <property type="match status" value="1"/>
</dbReference>
<evidence type="ECO:0000259" key="4">
    <source>
        <dbReference type="PROSITE" id="PS50041"/>
    </source>
</evidence>
<dbReference type="Proteomes" id="UP000828390">
    <property type="component" value="Unassembled WGS sequence"/>
</dbReference>
<feature type="coiled-coil region" evidence="2">
    <location>
        <begin position="75"/>
        <end position="102"/>
    </location>
</feature>